<sequence>MKKKQKQLWVLVALIGLCGLHVAMGNRNPFADRVAGQTSLQPFEGFYRFPNRVAYIQFEIIDDQLEARQVWDDRRYSLKRTGNLTFESIEEEYKLAFNGLPPTAVKILERVDLIKVDFDPTQRKLLSDSLAHLYQGDYYLQRDETYVIKIFPDSDGLMLVQEWDGKRIPLACITDREFINPDAAMPVTFYADESKETVEMQCFQDDRWVKAGK</sequence>
<comment type="caution">
    <text evidence="1">The sequence shown here is derived from an EMBL/GenBank/DDBJ whole genome shotgun (WGS) entry which is preliminary data.</text>
</comment>
<organism evidence="1 2">
    <name type="scientific">Sphingobacterium arenae</name>
    <dbReference type="NCBI Taxonomy" id="1280598"/>
    <lineage>
        <taxon>Bacteria</taxon>
        <taxon>Pseudomonadati</taxon>
        <taxon>Bacteroidota</taxon>
        <taxon>Sphingobacteriia</taxon>
        <taxon>Sphingobacteriales</taxon>
        <taxon>Sphingobacteriaceae</taxon>
        <taxon>Sphingobacterium</taxon>
    </lineage>
</organism>
<accession>A0ABR7Y2R7</accession>
<reference evidence="1 2" key="1">
    <citation type="submission" date="2020-08" db="EMBL/GenBank/DDBJ databases">
        <title>Sphingobacterium sp. DN00404 isolated from aquaculture water.</title>
        <authorList>
            <person name="Zhang M."/>
        </authorList>
    </citation>
    <scope>NUCLEOTIDE SEQUENCE [LARGE SCALE GENOMIC DNA]</scope>
    <source>
        <strain evidence="1 2">KCTC 32294</strain>
    </source>
</reference>
<keyword evidence="2" id="KW-1185">Reference proteome</keyword>
<gene>
    <name evidence="1" type="ORF">H8B17_08300</name>
</gene>
<evidence type="ECO:0000313" key="2">
    <source>
        <dbReference type="Proteomes" id="UP000606494"/>
    </source>
</evidence>
<dbReference type="EMBL" id="JACNYK010000002">
    <property type="protein sequence ID" value="MBD1425578.1"/>
    <property type="molecule type" value="Genomic_DNA"/>
</dbReference>
<proteinExistence type="predicted"/>
<evidence type="ECO:0000313" key="1">
    <source>
        <dbReference type="EMBL" id="MBD1425578.1"/>
    </source>
</evidence>
<dbReference type="Proteomes" id="UP000606494">
    <property type="component" value="Unassembled WGS sequence"/>
</dbReference>
<dbReference type="RefSeq" id="WP_190308731.1">
    <property type="nucleotide sequence ID" value="NZ_JACNYK010000002.1"/>
</dbReference>
<protein>
    <submittedName>
        <fullName evidence="1">Uncharacterized protein</fullName>
    </submittedName>
</protein>
<name>A0ABR7Y2R7_9SPHI</name>